<dbReference type="AlphaFoldDB" id="A0A3M7U175"/>
<dbReference type="OrthoDB" id="2371262at2"/>
<proteinExistence type="predicted"/>
<evidence type="ECO:0000313" key="2">
    <source>
        <dbReference type="Proteomes" id="UP000278746"/>
    </source>
</evidence>
<gene>
    <name evidence="1" type="ORF">EBO34_11045</name>
</gene>
<evidence type="ECO:0000313" key="1">
    <source>
        <dbReference type="EMBL" id="RNA70425.1"/>
    </source>
</evidence>
<protein>
    <submittedName>
        <fullName evidence="1">Tetraprenyl-beta-curcumene synthase family protein</fullName>
    </submittedName>
</protein>
<dbReference type="InterPro" id="IPR019712">
    <property type="entry name" value="YtpB-like"/>
</dbReference>
<dbReference type="EMBL" id="RHIB01000001">
    <property type="protein sequence ID" value="RNA70425.1"/>
    <property type="molecule type" value="Genomic_DNA"/>
</dbReference>
<dbReference type="Proteomes" id="UP000278746">
    <property type="component" value="Unassembled WGS sequence"/>
</dbReference>
<reference evidence="1 2" key="1">
    <citation type="submission" date="2018-10" db="EMBL/GenBank/DDBJ databases">
        <title>Bacillus Keqinensis sp. nov., a moderately halophilic bacterium isolated from a saline-alkaline lake.</title>
        <authorList>
            <person name="Wang H."/>
        </authorList>
    </citation>
    <scope>NUCLEOTIDE SEQUENCE [LARGE SCALE GENOMIC DNA]</scope>
    <source>
        <strain evidence="1 2">KQ-3</strain>
    </source>
</reference>
<dbReference type="Pfam" id="PF10776">
    <property type="entry name" value="DUF2600"/>
    <property type="match status" value="1"/>
</dbReference>
<keyword evidence="2" id="KW-1185">Reference proteome</keyword>
<name>A0A3M7U175_9BACI</name>
<comment type="caution">
    <text evidence="1">The sequence shown here is derived from an EMBL/GenBank/DDBJ whole genome shotgun (WGS) entry which is preliminary data.</text>
</comment>
<organism evidence="1 2">
    <name type="scientific">Alteribacter keqinensis</name>
    <dbReference type="NCBI Taxonomy" id="2483800"/>
    <lineage>
        <taxon>Bacteria</taxon>
        <taxon>Bacillati</taxon>
        <taxon>Bacillota</taxon>
        <taxon>Bacilli</taxon>
        <taxon>Bacillales</taxon>
        <taxon>Bacillaceae</taxon>
        <taxon>Alteribacter</taxon>
    </lineage>
</organism>
<dbReference type="RefSeq" id="WP_122898207.1">
    <property type="nucleotide sequence ID" value="NZ_RHIB01000001.1"/>
</dbReference>
<accession>A0A3M7U175</accession>
<sequence>MTVPTRSWTLLYQVYTKVLPVVREQLKEWREFSEGIPDPELRSQALMGIDEKAFHCKGGAVYGLLAGNNRVEAIRFIVAYQLISDYLDNLCDRSTSLDPEDFAALHESMPDALTPGAKPRDYYRFRKEKEDGGYLESLVRTCQEAALTFPAYHAVKMANVELASLYRDLQVHKHVTPAERVPRLEAWFASHRSTVPEMSWYEFSACAGSTLGIFCLTSYAAGNRQLTPVEVEHIKEGYFPWMQGLHIMLDYYIDQEEDEQEGDLNFCSYYESESEMISRLGEFYRQAGNGIEFLPDEQFHRFIRKGLIAIYLADDKVKKDRIFRQKSRQILKHGGMESLFFYMNNWMYRQKTTRN</sequence>